<keyword evidence="1" id="KW-1133">Transmembrane helix</keyword>
<evidence type="ECO:0000313" key="3">
    <source>
        <dbReference type="Proteomes" id="UP000184105"/>
    </source>
</evidence>
<evidence type="ECO:0008006" key="4">
    <source>
        <dbReference type="Google" id="ProtNLM"/>
    </source>
</evidence>
<dbReference type="RefSeq" id="WP_065367798.1">
    <property type="nucleotide sequence ID" value="NZ_CP016204.1"/>
</dbReference>
<keyword evidence="1" id="KW-0812">Transmembrane</keyword>
<reference evidence="2 3" key="1">
    <citation type="submission" date="2016-11" db="EMBL/GenBank/DDBJ databases">
        <authorList>
            <person name="Varghese N."/>
            <person name="Submissions S."/>
        </authorList>
    </citation>
    <scope>NUCLEOTIDE SEQUENCE [LARGE SCALE GENOMIC DNA]</scope>
    <source>
        <strain evidence="2 3">DSM 22613</strain>
    </source>
</reference>
<keyword evidence="1" id="KW-0472">Membrane</keyword>
<evidence type="ECO:0000313" key="2">
    <source>
        <dbReference type="EMBL" id="SHG10465.1"/>
    </source>
</evidence>
<gene>
    <name evidence="2" type="ORF">SAMN05444364_13630</name>
</gene>
<keyword evidence="3" id="KW-1185">Reference proteome</keyword>
<feature type="transmembrane region" description="Helical" evidence="1">
    <location>
        <begin position="29"/>
        <end position="47"/>
    </location>
</feature>
<protein>
    <recommendedName>
        <fullName evidence="4">Transporter</fullName>
    </recommendedName>
</protein>
<accession>A0AAX2F6Z9</accession>
<dbReference type="Proteomes" id="UP000184105">
    <property type="component" value="Unassembled WGS sequence"/>
</dbReference>
<dbReference type="EMBL" id="FQWA01000036">
    <property type="protein sequence ID" value="SHG10465.1"/>
    <property type="molecule type" value="Genomic_DNA"/>
</dbReference>
<sequence length="72" mass="8452">MKKLINWKEFVVLFIVIGCIYYITRSWLITSGILVILLLIDGLLRQYDHKKRGEKQAKEINKAIEEEEDASN</sequence>
<organism evidence="2 3">
    <name type="scientific">Prevotella scopos JCM 17725</name>
    <dbReference type="NCBI Taxonomy" id="1236518"/>
    <lineage>
        <taxon>Bacteria</taxon>
        <taxon>Pseudomonadati</taxon>
        <taxon>Bacteroidota</taxon>
        <taxon>Bacteroidia</taxon>
        <taxon>Bacteroidales</taxon>
        <taxon>Prevotellaceae</taxon>
        <taxon>Prevotella</taxon>
    </lineage>
</organism>
<comment type="caution">
    <text evidence="2">The sequence shown here is derived from an EMBL/GenBank/DDBJ whole genome shotgun (WGS) entry which is preliminary data.</text>
</comment>
<evidence type="ECO:0000256" key="1">
    <source>
        <dbReference type="SAM" id="Phobius"/>
    </source>
</evidence>
<proteinExistence type="predicted"/>
<dbReference type="AlphaFoldDB" id="A0AAX2F6Z9"/>
<name>A0AAX2F6Z9_9BACT</name>